<reference evidence="2" key="1">
    <citation type="submission" date="2016-10" db="EMBL/GenBank/DDBJ databases">
        <authorList>
            <person name="Benchimol M."/>
            <person name="Almeida L.G."/>
            <person name="Vasconcelos A.T."/>
            <person name="Perreira-Neves A."/>
            <person name="Rosa I.A."/>
            <person name="Tasca T."/>
            <person name="Bogo M.R."/>
            <person name="de Souza W."/>
        </authorList>
    </citation>
    <scope>NUCLEOTIDE SEQUENCE [LARGE SCALE GENOMIC DNA]</scope>
    <source>
        <strain evidence="2">K</strain>
    </source>
</reference>
<evidence type="ECO:0000259" key="1">
    <source>
        <dbReference type="Pfam" id="PF15787"/>
    </source>
</evidence>
<protein>
    <recommendedName>
        <fullName evidence="1">DUF4704 domain-containing protein</fullName>
    </recommendedName>
</protein>
<accession>A0A1J4JMM7</accession>
<evidence type="ECO:0000313" key="2">
    <source>
        <dbReference type="EMBL" id="OHT00323.1"/>
    </source>
</evidence>
<dbReference type="Pfam" id="PF15787">
    <property type="entry name" value="DUF4704"/>
    <property type="match status" value="1"/>
</dbReference>
<gene>
    <name evidence="2" type="ORF">TRFO_07987</name>
</gene>
<dbReference type="AlphaFoldDB" id="A0A1J4JMM7"/>
<evidence type="ECO:0000313" key="3">
    <source>
        <dbReference type="Proteomes" id="UP000179807"/>
    </source>
</evidence>
<dbReference type="Proteomes" id="UP000179807">
    <property type="component" value="Unassembled WGS sequence"/>
</dbReference>
<dbReference type="RefSeq" id="XP_068353459.1">
    <property type="nucleotide sequence ID" value="XM_068494027.1"/>
</dbReference>
<feature type="domain" description="DUF4704" evidence="1">
    <location>
        <begin position="410"/>
        <end position="607"/>
    </location>
</feature>
<dbReference type="EMBL" id="MLAK01000960">
    <property type="protein sequence ID" value="OHT00323.1"/>
    <property type="molecule type" value="Genomic_DNA"/>
</dbReference>
<dbReference type="PANTHER" id="PTHR13743:SF161">
    <property type="entry name" value="BEIGE_BEACH DOMAIN CONTAINING PROTEIN"/>
    <property type="match status" value="1"/>
</dbReference>
<keyword evidence="3" id="KW-1185">Reference proteome</keyword>
<dbReference type="GeneID" id="94828731"/>
<dbReference type="VEuPathDB" id="TrichDB:TRFO_07987"/>
<comment type="caution">
    <text evidence="2">The sequence shown here is derived from an EMBL/GenBank/DDBJ whole genome shotgun (WGS) entry which is preliminary data.</text>
</comment>
<dbReference type="InterPro" id="IPR050865">
    <property type="entry name" value="BEACH_Domain"/>
</dbReference>
<dbReference type="InterPro" id="IPR031570">
    <property type="entry name" value="NBEA/BDCP_DUF4704"/>
</dbReference>
<organism evidence="2 3">
    <name type="scientific">Tritrichomonas foetus</name>
    <dbReference type="NCBI Taxonomy" id="1144522"/>
    <lineage>
        <taxon>Eukaryota</taxon>
        <taxon>Metamonada</taxon>
        <taxon>Parabasalia</taxon>
        <taxon>Tritrichomonadida</taxon>
        <taxon>Tritrichomonadidae</taxon>
        <taxon>Tritrichomonas</taxon>
    </lineage>
</organism>
<proteinExistence type="predicted"/>
<sequence length="740" mass="86117">MTVLSKFIKVIFPNFQYPTELYQRFLQICASDSSLSTTPAFKIRQVHALMYLVKLFLHTDMKVEIVEFCGKLCDYSQYNSFQCHKAQLDLVLLDKLLDVWYGEVDPKFVQATLYLLGKIASVISSPIVVQKFVSLLCPIENKRLSIFFMNVMNTLNSIVSSTLKKPESFIPIKSSNVIRYSSQSLIDTGLTFYTWIYIEEVIPKYKSILMRIDFDVNKFLCLYIDGDKLIINLQDFDELIALDAGKIPFRSWCFVSFTLDFNDNCGNPIDLLKLSTYINYNIGKIFQIPMHDFLKESLSISFNGTFHDPCEIAANPVYPLTPIVHGPIYLFAHPLTETQILTTYTQGPLRSKISIYSKIIPEFGYIPPFTSETYNTTLSSILVYQFKLNILIPLFSLYDFQTDNFQVIVDASIELISNSLLVSEEAEIDFANAHGFDVIYHLLLQYSPKFINYAMYKKFFTLLQMLRTDKLQQQLIEAILANNELWIIADNDSQLSILKHWSKTLFSTVVSSIPFSDLLNMFIMYYWNKPAKKYLLKGLPGSPRPRADKLNIFECQKIFGDVLLQVSKYNFSDDDLTFLIGHIMNCNDEHQVFILMNLIKKIIINTETNESLRNTLIKFDFISFTRRMIKHKSDQAVFKTLEITILLHQKKLITSLRLQTNMNLFYFESPKMYLKSKIFDKLIKNQYHKIPEIFNMLIFMATNLSDEKFLYLLKAEKPILDDNHRYLFVSIIRKKYGNTF</sequence>
<name>A0A1J4JMM7_9EUKA</name>
<dbReference type="PANTHER" id="PTHR13743">
    <property type="entry name" value="BEIGE/BEACH-RELATED"/>
    <property type="match status" value="1"/>
</dbReference>